<reference evidence="2" key="1">
    <citation type="journal article" date="2019" name="Int. J. Syst. Evol. Microbiol.">
        <title>The Global Catalogue of Microorganisms (GCM) 10K type strain sequencing project: providing services to taxonomists for standard genome sequencing and annotation.</title>
        <authorList>
            <consortium name="The Broad Institute Genomics Platform"/>
            <consortium name="The Broad Institute Genome Sequencing Center for Infectious Disease"/>
            <person name="Wu L."/>
            <person name="Ma J."/>
        </authorList>
    </citation>
    <scope>NUCLEOTIDE SEQUENCE [LARGE SCALE GENOMIC DNA]</scope>
    <source>
        <strain evidence="2">NBRC 112416</strain>
    </source>
</reference>
<dbReference type="RefSeq" id="WP_284341837.1">
    <property type="nucleotide sequence ID" value="NZ_BSNS01000020.1"/>
</dbReference>
<organism evidence="1 2">
    <name type="scientific">Devosia nitrariae</name>
    <dbReference type="NCBI Taxonomy" id="2071872"/>
    <lineage>
        <taxon>Bacteria</taxon>
        <taxon>Pseudomonadati</taxon>
        <taxon>Pseudomonadota</taxon>
        <taxon>Alphaproteobacteria</taxon>
        <taxon>Hyphomicrobiales</taxon>
        <taxon>Devosiaceae</taxon>
        <taxon>Devosia</taxon>
    </lineage>
</organism>
<evidence type="ECO:0000313" key="2">
    <source>
        <dbReference type="Proteomes" id="UP001156691"/>
    </source>
</evidence>
<dbReference type="Proteomes" id="UP001156691">
    <property type="component" value="Unassembled WGS sequence"/>
</dbReference>
<dbReference type="EMBL" id="BSNS01000020">
    <property type="protein sequence ID" value="GLQ56425.1"/>
    <property type="molecule type" value="Genomic_DNA"/>
</dbReference>
<evidence type="ECO:0000313" key="1">
    <source>
        <dbReference type="EMBL" id="GLQ56425.1"/>
    </source>
</evidence>
<accession>A0ABQ5WA51</accession>
<comment type="caution">
    <text evidence="1">The sequence shown here is derived from an EMBL/GenBank/DDBJ whole genome shotgun (WGS) entry which is preliminary data.</text>
</comment>
<proteinExistence type="predicted"/>
<name>A0ABQ5WA51_9HYPH</name>
<keyword evidence="2" id="KW-1185">Reference proteome</keyword>
<evidence type="ECO:0008006" key="3">
    <source>
        <dbReference type="Google" id="ProtNLM"/>
    </source>
</evidence>
<gene>
    <name evidence="1" type="ORF">GCM10010862_36840</name>
</gene>
<sequence length="107" mass="12336">MSFTAIRYRIKPELRDENRIRIEAVFAELTKQAPEDLRYMALQLEDGTFIHIVDRDSADDPFEHNAAFKAFTVGLNDRQAEPTVRQAEPTVRQPARVVGQYWMLAGN</sequence>
<protein>
    <recommendedName>
        <fullName evidence="3">Antibiotic biosynthesis monooxygenase</fullName>
    </recommendedName>
</protein>